<accession>A0ABU5P661</accession>
<name>A0ABU5P661_9PSED</name>
<dbReference type="RefSeq" id="WP_274086983.1">
    <property type="nucleotide sequence ID" value="NZ_JAYEET010000012.1"/>
</dbReference>
<keyword evidence="2" id="KW-1185">Reference proteome</keyword>
<evidence type="ECO:0000313" key="2">
    <source>
        <dbReference type="Proteomes" id="UP001292571"/>
    </source>
</evidence>
<dbReference type="Pfam" id="PF14384">
    <property type="entry name" value="BrnA_antitoxin"/>
    <property type="match status" value="1"/>
</dbReference>
<proteinExistence type="predicted"/>
<sequence length="101" mass="10919">MSKVRSEQARTDNPVWGAAEFAKAERASDVLGELFGAEQAAAMLKPKRGRPVAAARKELVSVRYDAEVLAAFRASGPGWQARLNAALSDWLKTHKPEDVAA</sequence>
<dbReference type="Proteomes" id="UP001292571">
    <property type="component" value="Unassembled WGS sequence"/>
</dbReference>
<dbReference type="EMBL" id="JAYEET010000012">
    <property type="protein sequence ID" value="MEA1605167.1"/>
    <property type="molecule type" value="Genomic_DNA"/>
</dbReference>
<dbReference type="InterPro" id="IPR025528">
    <property type="entry name" value="BrnA_antitoxin"/>
</dbReference>
<reference evidence="1 2" key="1">
    <citation type="submission" date="2023-12" db="EMBL/GenBank/DDBJ databases">
        <title>Pseudomonas sp. T5W1.</title>
        <authorList>
            <person name="Maltman C."/>
        </authorList>
    </citation>
    <scope>NUCLEOTIDE SEQUENCE [LARGE SCALE GENOMIC DNA]</scope>
    <source>
        <strain evidence="1 2">T5W1</strain>
    </source>
</reference>
<gene>
    <name evidence="1" type="ORF">SOP97_04945</name>
</gene>
<protein>
    <submittedName>
        <fullName evidence="1">BrnA antitoxin family protein</fullName>
    </submittedName>
</protein>
<comment type="caution">
    <text evidence="1">The sequence shown here is derived from an EMBL/GenBank/DDBJ whole genome shotgun (WGS) entry which is preliminary data.</text>
</comment>
<organism evidence="1 2">
    <name type="scientific">Pseudomonas spirodelae</name>
    <dbReference type="NCBI Taxonomy" id="3101751"/>
    <lineage>
        <taxon>Bacteria</taxon>
        <taxon>Pseudomonadati</taxon>
        <taxon>Pseudomonadota</taxon>
        <taxon>Gammaproteobacteria</taxon>
        <taxon>Pseudomonadales</taxon>
        <taxon>Pseudomonadaceae</taxon>
        <taxon>Pseudomonas</taxon>
    </lineage>
</organism>
<evidence type="ECO:0000313" key="1">
    <source>
        <dbReference type="EMBL" id="MEA1605167.1"/>
    </source>
</evidence>